<organism evidence="1 2">
    <name type="scientific">Araneus ventricosus</name>
    <name type="common">Orbweaver spider</name>
    <name type="synonym">Epeira ventricosa</name>
    <dbReference type="NCBI Taxonomy" id="182803"/>
    <lineage>
        <taxon>Eukaryota</taxon>
        <taxon>Metazoa</taxon>
        <taxon>Ecdysozoa</taxon>
        <taxon>Arthropoda</taxon>
        <taxon>Chelicerata</taxon>
        <taxon>Arachnida</taxon>
        <taxon>Araneae</taxon>
        <taxon>Araneomorphae</taxon>
        <taxon>Entelegynae</taxon>
        <taxon>Araneoidea</taxon>
        <taxon>Araneidae</taxon>
        <taxon>Araneus</taxon>
    </lineage>
</organism>
<keyword evidence="2" id="KW-1185">Reference proteome</keyword>
<comment type="caution">
    <text evidence="1">The sequence shown here is derived from an EMBL/GenBank/DDBJ whole genome shotgun (WGS) entry which is preliminary data.</text>
</comment>
<reference evidence="1 2" key="1">
    <citation type="journal article" date="2019" name="Sci. Rep.">
        <title>Orb-weaving spider Araneus ventricosus genome elucidates the spidroin gene catalogue.</title>
        <authorList>
            <person name="Kono N."/>
            <person name="Nakamura H."/>
            <person name="Ohtoshi R."/>
            <person name="Moran D.A.P."/>
            <person name="Shinohara A."/>
            <person name="Yoshida Y."/>
            <person name="Fujiwara M."/>
            <person name="Mori M."/>
            <person name="Tomita M."/>
            <person name="Arakawa K."/>
        </authorList>
    </citation>
    <scope>NUCLEOTIDE SEQUENCE [LARGE SCALE GENOMIC DNA]</scope>
</reference>
<dbReference type="EMBL" id="BGPR01011810">
    <property type="protein sequence ID" value="GBN53080.1"/>
    <property type="molecule type" value="Genomic_DNA"/>
</dbReference>
<protein>
    <submittedName>
        <fullName evidence="1">Uncharacterized protein</fullName>
    </submittedName>
</protein>
<evidence type="ECO:0000313" key="2">
    <source>
        <dbReference type="Proteomes" id="UP000499080"/>
    </source>
</evidence>
<proteinExistence type="predicted"/>
<name>A0A4Y2PR86_ARAVE</name>
<accession>A0A4Y2PR86</accession>
<gene>
    <name evidence="1" type="ORF">AVEN_209394_1</name>
</gene>
<dbReference type="AlphaFoldDB" id="A0A4Y2PR86"/>
<dbReference type="Proteomes" id="UP000499080">
    <property type="component" value="Unassembled WGS sequence"/>
</dbReference>
<evidence type="ECO:0000313" key="1">
    <source>
        <dbReference type="EMBL" id="GBN53080.1"/>
    </source>
</evidence>
<sequence length="111" mass="13094">MVTRQQQIEARNPSRKLTFNCLFFSGQTFLCANMSQTHQPSLFLRSMNKDRFRKDGWCVTNKRHFLLKSENSTFSEGTFGRFMVTRQQQVSPESISQVYTLFIFLTNFPFC</sequence>